<comment type="similarity">
    <text evidence="1 7">Belongs to the peptidase S8 family.</text>
</comment>
<keyword evidence="8" id="KW-0732">Signal</keyword>
<dbReference type="InterPro" id="IPR050131">
    <property type="entry name" value="Peptidase_S8_subtilisin-like"/>
</dbReference>
<evidence type="ECO:0000256" key="1">
    <source>
        <dbReference type="ARBA" id="ARBA00011073"/>
    </source>
</evidence>
<dbReference type="RefSeq" id="WP_371842877.1">
    <property type="nucleotide sequence ID" value="NZ_JBGMEL010000004.1"/>
</dbReference>
<feature type="signal peptide" evidence="8">
    <location>
        <begin position="1"/>
        <end position="23"/>
    </location>
</feature>
<keyword evidence="2" id="KW-0964">Secreted</keyword>
<keyword evidence="12" id="KW-1185">Reference proteome</keyword>
<evidence type="ECO:0000256" key="6">
    <source>
        <dbReference type="ARBA" id="ARBA00022825"/>
    </source>
</evidence>
<evidence type="ECO:0000259" key="10">
    <source>
        <dbReference type="Pfam" id="PF02225"/>
    </source>
</evidence>
<dbReference type="Gene3D" id="3.40.50.200">
    <property type="entry name" value="Peptidase S8/S53 domain"/>
    <property type="match status" value="1"/>
</dbReference>
<dbReference type="InterPro" id="IPR003137">
    <property type="entry name" value="PA_domain"/>
</dbReference>
<dbReference type="Proteomes" id="UP001569414">
    <property type="component" value="Unassembled WGS sequence"/>
</dbReference>
<accession>A0ABV4NKK1</accession>
<dbReference type="SUPFAM" id="SSF52743">
    <property type="entry name" value="Subtilisin-like"/>
    <property type="match status" value="1"/>
</dbReference>
<dbReference type="CDD" id="cd07477">
    <property type="entry name" value="Peptidases_S8_Subtilisin_subset"/>
    <property type="match status" value="1"/>
</dbReference>
<keyword evidence="5 7" id="KW-0378">Hydrolase</keyword>
<feature type="active site" description="Charge relay system" evidence="7">
    <location>
        <position position="121"/>
    </location>
</feature>
<dbReference type="InterPro" id="IPR036852">
    <property type="entry name" value="Peptidase_S8/S53_dom_sf"/>
</dbReference>
<feature type="domain" description="PA" evidence="10">
    <location>
        <begin position="334"/>
        <end position="408"/>
    </location>
</feature>
<evidence type="ECO:0000256" key="3">
    <source>
        <dbReference type="ARBA" id="ARBA00022670"/>
    </source>
</evidence>
<dbReference type="EMBL" id="JBGMEL010000004">
    <property type="protein sequence ID" value="MFA0789983.1"/>
    <property type="molecule type" value="Genomic_DNA"/>
</dbReference>
<protein>
    <submittedName>
        <fullName evidence="11">S8 family serine peptidase</fullName>
    </submittedName>
</protein>
<dbReference type="InterPro" id="IPR023828">
    <property type="entry name" value="Peptidase_S8_Ser-AS"/>
</dbReference>
<sequence>MKKVLSIFASSALAFSLAATATAEDKRYIVTFKEGKGEMVGSLLQQNGGRKALEIRNHNAMAAHLPAKALMAMRRNPNVAFIEEDLKRYPLSQEMPYGIPMVQADQLSDLQAGNRTVCIIDSGYDLAHEDLSGNAVTGSSDPDGAGNWYEDQNGHGTHVAGTIAAMNNDAGVVGVMPSSNINLHIVKVFGADGWAYSSSLIAAAEECAANGANVINMSLGGDRANFFERRGFDNLNQRGILSIAAAGNDGNTRHNYPASYNSVVSVAAIDSDKKVAGFSQKTNQVELAGPGVQVLSSIPTGSGQAATLEVAGAEVEAAAITGTPIAAISGALENCDTAESACVSAAGKICLIQRGNISFAEKVLNCEAGGGIGAIIYNNEPGLLFGTHGSVATHIPSVGISDTGGNALLSQLGASATIETEAMDYAYFNGTSMATPHVAGAAALVWSHFPNCSNSEVRAALKATAEDLGETGRDNAYGHGLVQAKAAFDYLAANGCTGSI</sequence>
<keyword evidence="4" id="KW-0479">Metal-binding</keyword>
<evidence type="ECO:0000256" key="7">
    <source>
        <dbReference type="PROSITE-ProRule" id="PRU01240"/>
    </source>
</evidence>
<dbReference type="PANTHER" id="PTHR43806:SF11">
    <property type="entry name" value="CEREVISIN-RELATED"/>
    <property type="match status" value="1"/>
</dbReference>
<dbReference type="Gene3D" id="3.50.30.30">
    <property type="match status" value="1"/>
</dbReference>
<dbReference type="PROSITE" id="PS00138">
    <property type="entry name" value="SUBTILASE_SER"/>
    <property type="match status" value="1"/>
</dbReference>
<dbReference type="Pfam" id="PF02225">
    <property type="entry name" value="PA"/>
    <property type="match status" value="1"/>
</dbReference>
<gene>
    <name evidence="11" type="ORF">ACCI51_05445</name>
</gene>
<evidence type="ECO:0000256" key="4">
    <source>
        <dbReference type="ARBA" id="ARBA00022723"/>
    </source>
</evidence>
<dbReference type="Pfam" id="PF00082">
    <property type="entry name" value="Peptidase_S8"/>
    <property type="match status" value="2"/>
</dbReference>
<evidence type="ECO:0000256" key="5">
    <source>
        <dbReference type="ARBA" id="ARBA00022801"/>
    </source>
</evidence>
<dbReference type="InterPro" id="IPR022398">
    <property type="entry name" value="Peptidase_S8_His-AS"/>
</dbReference>
<feature type="domain" description="Peptidase S8/S53" evidence="9">
    <location>
        <begin position="116"/>
        <end position="302"/>
    </location>
</feature>
<evidence type="ECO:0000259" key="9">
    <source>
        <dbReference type="Pfam" id="PF00082"/>
    </source>
</evidence>
<dbReference type="SUPFAM" id="SSF54897">
    <property type="entry name" value="Protease propeptides/inhibitors"/>
    <property type="match status" value="1"/>
</dbReference>
<evidence type="ECO:0000313" key="12">
    <source>
        <dbReference type="Proteomes" id="UP001569414"/>
    </source>
</evidence>
<dbReference type="PROSITE" id="PS51892">
    <property type="entry name" value="SUBTILASE"/>
    <property type="match status" value="1"/>
</dbReference>
<dbReference type="InterPro" id="IPR037045">
    <property type="entry name" value="S8pro/Inhibitor_I9_sf"/>
</dbReference>
<dbReference type="Gene3D" id="3.30.70.80">
    <property type="entry name" value="Peptidase S8 propeptide/proteinase inhibitor I9"/>
    <property type="match status" value="1"/>
</dbReference>
<keyword evidence="2" id="KW-0134">Cell wall</keyword>
<feature type="active site" description="Charge relay system" evidence="7">
    <location>
        <position position="155"/>
    </location>
</feature>
<name>A0ABV4NKK1_9GAMM</name>
<feature type="chain" id="PRO_5046515249" evidence="8">
    <location>
        <begin position="24"/>
        <end position="500"/>
    </location>
</feature>
<keyword evidence="6 7" id="KW-0720">Serine protease</keyword>
<evidence type="ECO:0000256" key="2">
    <source>
        <dbReference type="ARBA" id="ARBA00022512"/>
    </source>
</evidence>
<dbReference type="PANTHER" id="PTHR43806">
    <property type="entry name" value="PEPTIDASE S8"/>
    <property type="match status" value="1"/>
</dbReference>
<dbReference type="InterPro" id="IPR015500">
    <property type="entry name" value="Peptidase_S8_subtilisin-rel"/>
</dbReference>
<feature type="domain" description="Peptidase S8/S53" evidence="9">
    <location>
        <begin position="420"/>
        <end position="480"/>
    </location>
</feature>
<feature type="active site" description="Charge relay system" evidence="7">
    <location>
        <position position="432"/>
    </location>
</feature>
<dbReference type="InterPro" id="IPR034202">
    <property type="entry name" value="Subtilisin_Carlsberg-like"/>
</dbReference>
<evidence type="ECO:0000313" key="11">
    <source>
        <dbReference type="EMBL" id="MFA0789983.1"/>
    </source>
</evidence>
<comment type="caution">
    <text evidence="11">The sequence shown here is derived from an EMBL/GenBank/DDBJ whole genome shotgun (WGS) entry which is preliminary data.</text>
</comment>
<keyword evidence="3 7" id="KW-0645">Protease</keyword>
<evidence type="ECO:0000256" key="8">
    <source>
        <dbReference type="SAM" id="SignalP"/>
    </source>
</evidence>
<dbReference type="InterPro" id="IPR000209">
    <property type="entry name" value="Peptidase_S8/S53_dom"/>
</dbReference>
<reference evidence="11 12" key="1">
    <citation type="submission" date="2024-08" db="EMBL/GenBank/DDBJ databases">
        <authorList>
            <person name="Ishaq N."/>
        </authorList>
    </citation>
    <scope>NUCLEOTIDE SEQUENCE [LARGE SCALE GENOMIC DNA]</scope>
    <source>
        <strain evidence="11 12">JCM 30400</strain>
    </source>
</reference>
<proteinExistence type="inferred from homology"/>
<dbReference type="PROSITE" id="PS00137">
    <property type="entry name" value="SUBTILASE_HIS"/>
    <property type="match status" value="1"/>
</dbReference>
<organism evidence="11 12">
    <name type="scientific">Microbulbifer echini</name>
    <dbReference type="NCBI Taxonomy" id="1529067"/>
    <lineage>
        <taxon>Bacteria</taxon>
        <taxon>Pseudomonadati</taxon>
        <taxon>Pseudomonadota</taxon>
        <taxon>Gammaproteobacteria</taxon>
        <taxon>Cellvibrionales</taxon>
        <taxon>Microbulbiferaceae</taxon>
        <taxon>Microbulbifer</taxon>
    </lineage>
</organism>
<dbReference type="PRINTS" id="PR00723">
    <property type="entry name" value="SUBTILISIN"/>
</dbReference>